<sequence length="176" mass="19876">MSTNKKSSIVSGRNIYQDEKGRNILYNKNTGIGYLIQAKDEKSFSLYKNRYLYIIIGIILAVNFLANLWVCLGVGALFAIFLEYRYRAKFIPSLVQITNFKPYENLTFIDQMVKNGNPNKILLSGILYIAFAILLVINGLQMELSNILMIANIALACGALVFSGIHFIAYAKMKKK</sequence>
<dbReference type="STRING" id="118967.SAMN02745191_1851"/>
<feature type="transmembrane region" description="Helical" evidence="1">
    <location>
        <begin position="51"/>
        <end position="82"/>
    </location>
</feature>
<proteinExistence type="predicted"/>
<evidence type="ECO:0000313" key="3">
    <source>
        <dbReference type="Proteomes" id="UP000243297"/>
    </source>
</evidence>
<accession>A0A1T4P220</accession>
<organism evidence="2 3">
    <name type="scientific">Anaerorhabdus furcosa</name>
    <dbReference type="NCBI Taxonomy" id="118967"/>
    <lineage>
        <taxon>Bacteria</taxon>
        <taxon>Bacillati</taxon>
        <taxon>Bacillota</taxon>
        <taxon>Erysipelotrichia</taxon>
        <taxon>Erysipelotrichales</taxon>
        <taxon>Erysipelotrichaceae</taxon>
        <taxon>Anaerorhabdus</taxon>
    </lineage>
</organism>
<dbReference type="RefSeq" id="WP_078712257.1">
    <property type="nucleotide sequence ID" value="NZ_FUWY01000005.1"/>
</dbReference>
<feature type="transmembrane region" description="Helical" evidence="1">
    <location>
        <begin position="147"/>
        <end position="171"/>
    </location>
</feature>
<dbReference type="Proteomes" id="UP000243297">
    <property type="component" value="Unassembled WGS sequence"/>
</dbReference>
<protein>
    <submittedName>
        <fullName evidence="2">Uncharacterized protein</fullName>
    </submittedName>
</protein>
<dbReference type="AlphaFoldDB" id="A0A1T4P220"/>
<name>A0A1T4P220_9FIRM</name>
<gene>
    <name evidence="2" type="ORF">SAMN02745191_1851</name>
</gene>
<reference evidence="3" key="1">
    <citation type="submission" date="2017-02" db="EMBL/GenBank/DDBJ databases">
        <authorList>
            <person name="Varghese N."/>
            <person name="Submissions S."/>
        </authorList>
    </citation>
    <scope>NUCLEOTIDE SEQUENCE [LARGE SCALE GENOMIC DNA]</scope>
    <source>
        <strain evidence="3">ATCC 25662</strain>
    </source>
</reference>
<keyword evidence="1" id="KW-0812">Transmembrane</keyword>
<keyword evidence="3" id="KW-1185">Reference proteome</keyword>
<dbReference type="EMBL" id="FUWY01000005">
    <property type="protein sequence ID" value="SJZ85660.1"/>
    <property type="molecule type" value="Genomic_DNA"/>
</dbReference>
<evidence type="ECO:0000313" key="2">
    <source>
        <dbReference type="EMBL" id="SJZ85660.1"/>
    </source>
</evidence>
<evidence type="ECO:0000256" key="1">
    <source>
        <dbReference type="SAM" id="Phobius"/>
    </source>
</evidence>
<feature type="transmembrane region" description="Helical" evidence="1">
    <location>
        <begin position="121"/>
        <end position="141"/>
    </location>
</feature>
<keyword evidence="1" id="KW-0472">Membrane</keyword>
<keyword evidence="1" id="KW-1133">Transmembrane helix</keyword>